<dbReference type="EMBL" id="ML170372">
    <property type="protein sequence ID" value="TDL14207.1"/>
    <property type="molecule type" value="Genomic_DNA"/>
</dbReference>
<gene>
    <name evidence="1" type="ORF">BD410DRAFT_274089</name>
</gene>
<protein>
    <submittedName>
        <fullName evidence="1">Uncharacterized protein</fullName>
    </submittedName>
</protein>
<dbReference type="VEuPathDB" id="FungiDB:BD410DRAFT_274089"/>
<sequence length="156" mass="18440">MSAWFWTRIDRYPSLFDSHLYPDPGHPLLKTFGLTIFSGHYHGRNFVHSSKISSLAAVVRMKRTLSLVLFLHGSNWQWATHRTLLSWRSMKDIRWRVVILFCYDVVCSDFLSRYSLPTTFQFIYFPLPSRRYYDQNLLPDHPHRCVTIPATSSMPL</sequence>
<keyword evidence="2" id="KW-1185">Reference proteome</keyword>
<accession>A0A4Y7PFQ4</accession>
<reference evidence="1 2" key="1">
    <citation type="submission" date="2018-06" db="EMBL/GenBank/DDBJ databases">
        <title>A transcriptomic atlas of mushroom development highlights an independent origin of complex multicellularity.</title>
        <authorList>
            <consortium name="DOE Joint Genome Institute"/>
            <person name="Krizsan K."/>
            <person name="Almasi E."/>
            <person name="Merenyi Z."/>
            <person name="Sahu N."/>
            <person name="Viragh M."/>
            <person name="Koszo T."/>
            <person name="Mondo S."/>
            <person name="Kiss B."/>
            <person name="Balint B."/>
            <person name="Kues U."/>
            <person name="Barry K."/>
            <person name="Hegedus J.C."/>
            <person name="Henrissat B."/>
            <person name="Johnson J."/>
            <person name="Lipzen A."/>
            <person name="Ohm R."/>
            <person name="Nagy I."/>
            <person name="Pangilinan J."/>
            <person name="Yan J."/>
            <person name="Xiong Y."/>
            <person name="Grigoriev I.V."/>
            <person name="Hibbett D.S."/>
            <person name="Nagy L.G."/>
        </authorList>
    </citation>
    <scope>NUCLEOTIDE SEQUENCE [LARGE SCALE GENOMIC DNA]</scope>
    <source>
        <strain evidence="1 2">SZMC22713</strain>
    </source>
</reference>
<proteinExistence type="predicted"/>
<evidence type="ECO:0000313" key="1">
    <source>
        <dbReference type="EMBL" id="TDL14207.1"/>
    </source>
</evidence>
<organism evidence="1 2">
    <name type="scientific">Rickenella mellea</name>
    <dbReference type="NCBI Taxonomy" id="50990"/>
    <lineage>
        <taxon>Eukaryota</taxon>
        <taxon>Fungi</taxon>
        <taxon>Dikarya</taxon>
        <taxon>Basidiomycota</taxon>
        <taxon>Agaricomycotina</taxon>
        <taxon>Agaricomycetes</taxon>
        <taxon>Hymenochaetales</taxon>
        <taxon>Rickenellaceae</taxon>
        <taxon>Rickenella</taxon>
    </lineage>
</organism>
<name>A0A4Y7PFQ4_9AGAM</name>
<dbReference type="Proteomes" id="UP000294933">
    <property type="component" value="Unassembled WGS sequence"/>
</dbReference>
<evidence type="ECO:0000313" key="2">
    <source>
        <dbReference type="Proteomes" id="UP000294933"/>
    </source>
</evidence>
<dbReference type="AlphaFoldDB" id="A0A4Y7PFQ4"/>